<keyword evidence="3" id="KW-1185">Reference proteome</keyword>
<dbReference type="EMBL" id="KZ506037">
    <property type="protein sequence ID" value="PKU42059.1"/>
    <property type="molecule type" value="Genomic_DNA"/>
</dbReference>
<dbReference type="Proteomes" id="UP000233556">
    <property type="component" value="Unassembled WGS sequence"/>
</dbReference>
<evidence type="ECO:0000256" key="1">
    <source>
        <dbReference type="SAM" id="MobiDB-lite"/>
    </source>
</evidence>
<feature type="region of interest" description="Disordered" evidence="1">
    <location>
        <begin position="103"/>
        <end position="126"/>
    </location>
</feature>
<dbReference type="GO" id="GO:0003964">
    <property type="term" value="F:RNA-directed DNA polymerase activity"/>
    <property type="evidence" value="ECO:0007669"/>
    <property type="project" value="UniProtKB-KW"/>
</dbReference>
<reference evidence="3" key="2">
    <citation type="submission" date="2017-12" db="EMBL/GenBank/DDBJ databases">
        <title>Genome sequence of the Bar-tailed Godwit (Limosa lapponica baueri).</title>
        <authorList>
            <person name="Lima N.C.B."/>
            <person name="Parody-Merino A.M."/>
            <person name="Battley P.F."/>
            <person name="Fidler A.E."/>
            <person name="Prosdocimi F."/>
        </authorList>
    </citation>
    <scope>NUCLEOTIDE SEQUENCE [LARGE SCALE GENOMIC DNA]</scope>
</reference>
<dbReference type="OrthoDB" id="10056483at2759"/>
<organism evidence="2 3">
    <name type="scientific">Limosa lapponica baueri</name>
    <dbReference type="NCBI Taxonomy" id="1758121"/>
    <lineage>
        <taxon>Eukaryota</taxon>
        <taxon>Metazoa</taxon>
        <taxon>Chordata</taxon>
        <taxon>Craniata</taxon>
        <taxon>Vertebrata</taxon>
        <taxon>Euteleostomi</taxon>
        <taxon>Archelosauria</taxon>
        <taxon>Archosauria</taxon>
        <taxon>Dinosauria</taxon>
        <taxon>Saurischia</taxon>
        <taxon>Theropoda</taxon>
        <taxon>Coelurosauria</taxon>
        <taxon>Aves</taxon>
        <taxon>Neognathae</taxon>
        <taxon>Neoaves</taxon>
        <taxon>Charadriiformes</taxon>
        <taxon>Scolopacidae</taxon>
        <taxon>Limosa</taxon>
    </lineage>
</organism>
<keyword evidence="2" id="KW-0548">Nucleotidyltransferase</keyword>
<protein>
    <submittedName>
        <fullName evidence="2">Rna-directed dna polymerase from mobile element jockey-like</fullName>
    </submittedName>
</protein>
<reference evidence="3" key="1">
    <citation type="submission" date="2017-11" db="EMBL/GenBank/DDBJ databases">
        <authorList>
            <person name="Lima N.C."/>
            <person name="Parody-Merino A.M."/>
            <person name="Battley P.F."/>
            <person name="Fidler A.E."/>
            <person name="Prosdocimi F."/>
        </authorList>
    </citation>
    <scope>NUCLEOTIDE SEQUENCE [LARGE SCALE GENOMIC DNA]</scope>
</reference>
<evidence type="ECO:0000313" key="2">
    <source>
        <dbReference type="EMBL" id="PKU42059.1"/>
    </source>
</evidence>
<proteinExistence type="predicted"/>
<dbReference type="AlphaFoldDB" id="A0A2I0U7R0"/>
<sequence>MAAGCTSGDPLEWGCPLNVFLLEDKRFLAATDLCGIECSLSKFADDIKLNGAADTHEGWDAIQKDWDKLEKWVCVETHESQQGQVQGLAPRLGQPPLSIRLKDEGMKSTSVQKDLGVPVDEKLDTN</sequence>
<keyword evidence="2" id="KW-0695">RNA-directed DNA polymerase</keyword>
<name>A0A2I0U7R0_LIMLA</name>
<evidence type="ECO:0000313" key="3">
    <source>
        <dbReference type="Proteomes" id="UP000233556"/>
    </source>
</evidence>
<keyword evidence="2" id="KW-0808">Transferase</keyword>
<gene>
    <name evidence="2" type="ORF">llap_7640</name>
</gene>
<accession>A0A2I0U7R0</accession>